<comment type="caution">
    <text evidence="2">The sequence shown here is derived from an EMBL/GenBank/DDBJ whole genome shotgun (WGS) entry which is preliminary data.</text>
</comment>
<dbReference type="Proteomes" id="UP001596170">
    <property type="component" value="Unassembled WGS sequence"/>
</dbReference>
<accession>A0ABW1LB53</accession>
<evidence type="ECO:0000313" key="2">
    <source>
        <dbReference type="EMBL" id="MFC6041191.1"/>
    </source>
</evidence>
<gene>
    <name evidence="2" type="ORF">ACFPYN_17390</name>
</gene>
<dbReference type="InterPro" id="IPR000551">
    <property type="entry name" value="MerR-type_HTH_dom"/>
</dbReference>
<evidence type="ECO:0000259" key="1">
    <source>
        <dbReference type="Pfam" id="PF13411"/>
    </source>
</evidence>
<dbReference type="InterPro" id="IPR009061">
    <property type="entry name" value="DNA-bd_dom_put_sf"/>
</dbReference>
<feature type="domain" description="HTH merR-type" evidence="1">
    <location>
        <begin position="7"/>
        <end position="73"/>
    </location>
</feature>
<proteinExistence type="predicted"/>
<dbReference type="RefSeq" id="WP_377735901.1">
    <property type="nucleotide sequence ID" value="NZ_JBHSRI010000034.1"/>
</dbReference>
<dbReference type="SUPFAM" id="SSF46955">
    <property type="entry name" value="Putative DNA-binding domain"/>
    <property type="match status" value="1"/>
</dbReference>
<evidence type="ECO:0000313" key="3">
    <source>
        <dbReference type="Proteomes" id="UP001596170"/>
    </source>
</evidence>
<organism evidence="2 3">
    <name type="scientific">Paenisporosarcina macmurdoensis</name>
    <dbReference type="NCBI Taxonomy" id="212659"/>
    <lineage>
        <taxon>Bacteria</taxon>
        <taxon>Bacillati</taxon>
        <taxon>Bacillota</taxon>
        <taxon>Bacilli</taxon>
        <taxon>Bacillales</taxon>
        <taxon>Caryophanaceae</taxon>
        <taxon>Paenisporosarcina</taxon>
    </lineage>
</organism>
<name>A0ABW1LB53_9BACL</name>
<sequence>MDEKWLTFAQLEERTKIPHQTIRRYIDRHGHHLRTKKQHRSIYIQEDSLETLVAIREMYEKNYNVQRIETELANYGFLTTIVIEDDEKKINAIDVLESLQKSNNELHEKMKKQEEFNLLLLEQMKKQQEYIESTLKKRDEHLMSALKQTLETRKQVATTEEVKKKNWWNKIFSK</sequence>
<reference evidence="3" key="1">
    <citation type="journal article" date="2019" name="Int. J. Syst. Evol. Microbiol.">
        <title>The Global Catalogue of Microorganisms (GCM) 10K type strain sequencing project: providing services to taxonomists for standard genome sequencing and annotation.</title>
        <authorList>
            <consortium name="The Broad Institute Genomics Platform"/>
            <consortium name="The Broad Institute Genome Sequencing Center for Infectious Disease"/>
            <person name="Wu L."/>
            <person name="Ma J."/>
        </authorList>
    </citation>
    <scope>NUCLEOTIDE SEQUENCE [LARGE SCALE GENOMIC DNA]</scope>
    <source>
        <strain evidence="3">CCUG 54527</strain>
    </source>
</reference>
<keyword evidence="3" id="KW-1185">Reference proteome</keyword>
<protein>
    <recommendedName>
        <fullName evidence="1">HTH merR-type domain-containing protein</fullName>
    </recommendedName>
</protein>
<dbReference type="EMBL" id="JBHSRI010000034">
    <property type="protein sequence ID" value="MFC6041191.1"/>
    <property type="molecule type" value="Genomic_DNA"/>
</dbReference>
<dbReference type="Pfam" id="PF13411">
    <property type="entry name" value="MerR_1"/>
    <property type="match status" value="1"/>
</dbReference>